<proteinExistence type="predicted"/>
<dbReference type="EMBL" id="JAJSOF020000037">
    <property type="protein sequence ID" value="KAJ4428362.1"/>
    <property type="molecule type" value="Genomic_DNA"/>
</dbReference>
<reference evidence="1 2" key="1">
    <citation type="journal article" date="2022" name="Allergy">
        <title>Genome assembly and annotation of Periplaneta americana reveal a comprehensive cockroach allergen profile.</title>
        <authorList>
            <person name="Wang L."/>
            <person name="Xiong Q."/>
            <person name="Saelim N."/>
            <person name="Wang L."/>
            <person name="Nong W."/>
            <person name="Wan A.T."/>
            <person name="Shi M."/>
            <person name="Liu X."/>
            <person name="Cao Q."/>
            <person name="Hui J.H.L."/>
            <person name="Sookrung N."/>
            <person name="Leung T.F."/>
            <person name="Tungtrongchitr A."/>
            <person name="Tsui S.K.W."/>
        </authorList>
    </citation>
    <scope>NUCLEOTIDE SEQUENCE [LARGE SCALE GENOMIC DNA]</scope>
    <source>
        <strain evidence="1">PWHHKU_190912</strain>
    </source>
</reference>
<gene>
    <name evidence="1" type="ORF">ANN_24381</name>
</gene>
<keyword evidence="2" id="KW-1185">Reference proteome</keyword>
<organism evidence="1 2">
    <name type="scientific">Periplaneta americana</name>
    <name type="common">American cockroach</name>
    <name type="synonym">Blatta americana</name>
    <dbReference type="NCBI Taxonomy" id="6978"/>
    <lineage>
        <taxon>Eukaryota</taxon>
        <taxon>Metazoa</taxon>
        <taxon>Ecdysozoa</taxon>
        <taxon>Arthropoda</taxon>
        <taxon>Hexapoda</taxon>
        <taxon>Insecta</taxon>
        <taxon>Pterygota</taxon>
        <taxon>Neoptera</taxon>
        <taxon>Polyneoptera</taxon>
        <taxon>Dictyoptera</taxon>
        <taxon>Blattodea</taxon>
        <taxon>Blattoidea</taxon>
        <taxon>Blattidae</taxon>
        <taxon>Blattinae</taxon>
        <taxon>Periplaneta</taxon>
    </lineage>
</organism>
<protein>
    <submittedName>
        <fullName evidence="1">Uncharacterized protein</fullName>
    </submittedName>
</protein>
<accession>A0ABQ8S399</accession>
<evidence type="ECO:0000313" key="2">
    <source>
        <dbReference type="Proteomes" id="UP001148838"/>
    </source>
</evidence>
<evidence type="ECO:0000313" key="1">
    <source>
        <dbReference type="EMBL" id="KAJ4428362.1"/>
    </source>
</evidence>
<dbReference type="Proteomes" id="UP001148838">
    <property type="component" value="Unassembled WGS sequence"/>
</dbReference>
<name>A0ABQ8S399_PERAM</name>
<comment type="caution">
    <text evidence="1">The sequence shown here is derived from an EMBL/GenBank/DDBJ whole genome shotgun (WGS) entry which is preliminary data.</text>
</comment>
<sequence>MADLCEDGIEPAGSLKAIWKTRVKNSGLPQGNTEVERKLRGIQSGIGTRIRCRLVNKASAREEETIPRGMPLELDGSCEQYGKKIIAKKTKDIVIGRKLKK</sequence>